<dbReference type="AlphaFoldDB" id="Q4SP67"/>
<sequence>MGCTSAKQVSAVPSSEEGGPNKSHSNGDLLSDEYRMKGVEKVKYLSADEGGADGSDSTVRLPVPCVFPWLFCNGEVEF</sequence>
<dbReference type="EMBL" id="CAAE01014542">
    <property type="protein sequence ID" value="CAF97565.1"/>
    <property type="molecule type" value="Genomic_DNA"/>
</dbReference>
<reference evidence="2" key="1">
    <citation type="journal article" date="2004" name="Nature">
        <title>Genome duplication in the teleost fish Tetraodon nigroviridis reveals the early vertebrate proto-karyotype.</title>
        <authorList>
            <person name="Jaillon O."/>
            <person name="Aury J.-M."/>
            <person name="Brunet F."/>
            <person name="Petit J.-L."/>
            <person name="Stange-Thomann N."/>
            <person name="Mauceli E."/>
            <person name="Bouneau L."/>
            <person name="Fischer C."/>
            <person name="Ozouf-Costaz C."/>
            <person name="Bernot A."/>
            <person name="Nicaud S."/>
            <person name="Jaffe D."/>
            <person name="Fisher S."/>
            <person name="Lutfalla G."/>
            <person name="Dossat C."/>
            <person name="Segurens B."/>
            <person name="Dasilva C."/>
            <person name="Salanoubat M."/>
            <person name="Levy M."/>
            <person name="Boudet N."/>
            <person name="Castellano S."/>
            <person name="Anthouard V."/>
            <person name="Jubin C."/>
            <person name="Castelli V."/>
            <person name="Katinka M."/>
            <person name="Vacherie B."/>
            <person name="Biemont C."/>
            <person name="Skalli Z."/>
            <person name="Cattolico L."/>
            <person name="Poulain J."/>
            <person name="De Berardinis V."/>
            <person name="Cruaud C."/>
            <person name="Duprat S."/>
            <person name="Brottier P."/>
            <person name="Coutanceau J.-P."/>
            <person name="Gouzy J."/>
            <person name="Parra G."/>
            <person name="Lardier G."/>
            <person name="Chapple C."/>
            <person name="McKernan K.J."/>
            <person name="McEwan P."/>
            <person name="Bosak S."/>
            <person name="Kellis M."/>
            <person name="Volff J.-N."/>
            <person name="Guigo R."/>
            <person name="Zody M.C."/>
            <person name="Mesirov J."/>
            <person name="Lindblad-Toh K."/>
            <person name="Birren B."/>
            <person name="Nusbaum C."/>
            <person name="Kahn D."/>
            <person name="Robinson-Rechavi M."/>
            <person name="Laudet V."/>
            <person name="Schachter V."/>
            <person name="Quetier F."/>
            <person name="Saurin W."/>
            <person name="Scarpelli C."/>
            <person name="Wincker P."/>
            <person name="Lander E.S."/>
            <person name="Weissenbach J."/>
            <person name="Roest Crollius H."/>
        </authorList>
    </citation>
    <scope>NUCLEOTIDE SEQUENCE [LARGE SCALE GENOMIC DNA]</scope>
</reference>
<organism evidence="2">
    <name type="scientific">Tetraodon nigroviridis</name>
    <name type="common">Spotted green pufferfish</name>
    <name type="synonym">Chelonodon nigroviridis</name>
    <dbReference type="NCBI Taxonomy" id="99883"/>
    <lineage>
        <taxon>Eukaryota</taxon>
        <taxon>Metazoa</taxon>
        <taxon>Chordata</taxon>
        <taxon>Craniata</taxon>
        <taxon>Vertebrata</taxon>
        <taxon>Euteleostomi</taxon>
        <taxon>Actinopterygii</taxon>
        <taxon>Neopterygii</taxon>
        <taxon>Teleostei</taxon>
        <taxon>Neoteleostei</taxon>
        <taxon>Acanthomorphata</taxon>
        <taxon>Eupercaria</taxon>
        <taxon>Tetraodontiformes</taxon>
        <taxon>Tetradontoidea</taxon>
        <taxon>Tetraodontidae</taxon>
        <taxon>Tetraodon</taxon>
    </lineage>
</organism>
<dbReference type="Pfam" id="PF15389">
    <property type="entry name" value="DUF4612"/>
    <property type="match status" value="1"/>
</dbReference>
<evidence type="ECO:0000313" key="2">
    <source>
        <dbReference type="EMBL" id="CAF97565.1"/>
    </source>
</evidence>
<reference evidence="2" key="2">
    <citation type="submission" date="2004-02" db="EMBL/GenBank/DDBJ databases">
        <authorList>
            <consortium name="Genoscope"/>
            <consortium name="Whitehead Institute Centre for Genome Research"/>
        </authorList>
    </citation>
    <scope>NUCLEOTIDE SEQUENCE</scope>
</reference>
<comment type="caution">
    <text evidence="2">The sequence shown here is derived from an EMBL/GenBank/DDBJ whole genome shotgun (WGS) entry which is preliminary data.</text>
</comment>
<feature type="region of interest" description="Disordered" evidence="1">
    <location>
        <begin position="1"/>
        <end position="32"/>
    </location>
</feature>
<name>Q4SP67_TETNG</name>
<dbReference type="InterPro" id="IPR027967">
    <property type="entry name" value="DUF4612"/>
</dbReference>
<feature type="compositionally biased region" description="Polar residues" evidence="1">
    <location>
        <begin position="1"/>
        <end position="13"/>
    </location>
</feature>
<evidence type="ECO:0000256" key="1">
    <source>
        <dbReference type="SAM" id="MobiDB-lite"/>
    </source>
</evidence>
<dbReference type="OrthoDB" id="5919401at2759"/>
<dbReference type="KEGG" id="tng:GSTEN00014979G001"/>
<protein>
    <submittedName>
        <fullName evidence="2">(spotted green pufferfish) hypothetical protein</fullName>
    </submittedName>
</protein>
<proteinExistence type="predicted"/>
<accession>Q4SP67</accession>
<gene>
    <name evidence="2" type="ORF">GSTENG00014979001</name>
</gene>